<dbReference type="PANTHER" id="PTHR34109">
    <property type="entry name" value="BNAUNNG04460D PROTEIN-RELATED"/>
    <property type="match status" value="1"/>
</dbReference>
<dbReference type="AlphaFoldDB" id="A0A6S6U8T1"/>
<organism evidence="2">
    <name type="scientific">uncultured Thiotrichaceae bacterium</name>
    <dbReference type="NCBI Taxonomy" id="298394"/>
    <lineage>
        <taxon>Bacteria</taxon>
        <taxon>Pseudomonadati</taxon>
        <taxon>Pseudomonadota</taxon>
        <taxon>Gammaproteobacteria</taxon>
        <taxon>Thiotrichales</taxon>
        <taxon>Thiotrichaceae</taxon>
        <taxon>environmental samples</taxon>
    </lineage>
</organism>
<dbReference type="PROSITE" id="PS51819">
    <property type="entry name" value="VOC"/>
    <property type="match status" value="1"/>
</dbReference>
<dbReference type="GO" id="GO:0004462">
    <property type="term" value="F:lactoylglutathione lyase activity"/>
    <property type="evidence" value="ECO:0007669"/>
    <property type="project" value="UniProtKB-EC"/>
</dbReference>
<protein>
    <submittedName>
        <fullName evidence="2">Lactoylglutathione lyase (EC)</fullName>
        <ecNumber evidence="2">4.4.1.5</ecNumber>
    </submittedName>
</protein>
<proteinExistence type="predicted"/>
<accession>A0A6S6U8T1</accession>
<reference evidence="2" key="1">
    <citation type="submission" date="2020-01" db="EMBL/GenBank/DDBJ databases">
        <authorList>
            <person name="Meier V. D."/>
            <person name="Meier V D."/>
        </authorList>
    </citation>
    <scope>NUCLEOTIDE SEQUENCE</scope>
    <source>
        <strain evidence="2">HLG_WM_MAG_07</strain>
    </source>
</reference>
<feature type="domain" description="VOC" evidence="1">
    <location>
        <begin position="2"/>
        <end position="124"/>
    </location>
</feature>
<evidence type="ECO:0000313" key="2">
    <source>
        <dbReference type="EMBL" id="CAA6828179.1"/>
    </source>
</evidence>
<evidence type="ECO:0000259" key="1">
    <source>
        <dbReference type="PROSITE" id="PS51819"/>
    </source>
</evidence>
<dbReference type="InterPro" id="IPR025870">
    <property type="entry name" value="Glyoxalase-like_dom"/>
</dbReference>
<dbReference type="EMBL" id="CACVAY010000146">
    <property type="protein sequence ID" value="CAA6828179.1"/>
    <property type="molecule type" value="Genomic_DNA"/>
</dbReference>
<dbReference type="InterPro" id="IPR029068">
    <property type="entry name" value="Glyas_Bleomycin-R_OHBP_Dase"/>
</dbReference>
<sequence>MLFKYTILYVDSVADTLKFYESAFGFETTMLHESGDYGELDTGGTTLSFSSLKLMEDLGKHPAKVRAGNPSFEIAFETDDVPAALATALEAGAELVQDAEEMPWGQTTAYVNDNNGFLVEICSPVAAGLTLAN</sequence>
<dbReference type="InterPro" id="IPR037523">
    <property type="entry name" value="VOC_core"/>
</dbReference>
<dbReference type="SUPFAM" id="SSF54593">
    <property type="entry name" value="Glyoxalase/Bleomycin resistance protein/Dihydroxybiphenyl dioxygenase"/>
    <property type="match status" value="1"/>
</dbReference>
<dbReference type="Gene3D" id="3.10.180.10">
    <property type="entry name" value="2,3-Dihydroxybiphenyl 1,2-Dioxygenase, domain 1"/>
    <property type="match status" value="1"/>
</dbReference>
<gene>
    <name evidence="2" type="ORF">HELGO_WM8896</name>
</gene>
<name>A0A6S6U8T1_9GAMM</name>
<keyword evidence="2" id="KW-0456">Lyase</keyword>
<dbReference type="EC" id="4.4.1.5" evidence="2"/>
<dbReference type="Pfam" id="PF12681">
    <property type="entry name" value="Glyoxalase_2"/>
    <property type="match status" value="1"/>
</dbReference>
<dbReference type="CDD" id="cd07264">
    <property type="entry name" value="VOC_like"/>
    <property type="match status" value="1"/>
</dbReference>